<proteinExistence type="predicted"/>
<dbReference type="GeneID" id="43529499"/>
<keyword evidence="3" id="KW-1185">Reference proteome</keyword>
<dbReference type="RefSeq" id="WP_012321526.1">
    <property type="nucleotide sequence ID" value="NZ_BJXP01000016.1"/>
</dbReference>
<organism evidence="2 3">
    <name type="scientific">Methylobacterium radiotolerans</name>
    <dbReference type="NCBI Taxonomy" id="31998"/>
    <lineage>
        <taxon>Bacteria</taxon>
        <taxon>Pseudomonadati</taxon>
        <taxon>Pseudomonadota</taxon>
        <taxon>Alphaproteobacteria</taxon>
        <taxon>Hyphomicrobiales</taxon>
        <taxon>Methylobacteriaceae</taxon>
        <taxon>Methylobacterium</taxon>
    </lineage>
</organism>
<evidence type="ECO:0000256" key="1">
    <source>
        <dbReference type="SAM" id="MobiDB-lite"/>
    </source>
</evidence>
<dbReference type="Proteomes" id="UP001549119">
    <property type="component" value="Unassembled WGS sequence"/>
</dbReference>
<reference evidence="2 3" key="1">
    <citation type="submission" date="2024-06" db="EMBL/GenBank/DDBJ databases">
        <title>Genomics of switchgrass bacterial isolates.</title>
        <authorList>
            <person name="Shade A."/>
        </authorList>
    </citation>
    <scope>NUCLEOTIDE SEQUENCE [LARGE SCALE GENOMIC DNA]</scope>
    <source>
        <strain evidence="2 3">PvP084</strain>
    </source>
</reference>
<feature type="region of interest" description="Disordered" evidence="1">
    <location>
        <begin position="1"/>
        <end position="48"/>
    </location>
</feature>
<evidence type="ECO:0000313" key="3">
    <source>
        <dbReference type="Proteomes" id="UP001549119"/>
    </source>
</evidence>
<protein>
    <submittedName>
        <fullName evidence="2">Uncharacterized protein</fullName>
    </submittedName>
</protein>
<name>A0ABV2NGC1_9HYPH</name>
<dbReference type="EMBL" id="JBEPNW010000002">
    <property type="protein sequence ID" value="MET3865544.1"/>
    <property type="molecule type" value="Genomic_DNA"/>
</dbReference>
<comment type="caution">
    <text evidence="2">The sequence shown here is derived from an EMBL/GenBank/DDBJ whole genome shotgun (WGS) entry which is preliminary data.</text>
</comment>
<gene>
    <name evidence="2" type="ORF">ABIC20_002853</name>
</gene>
<feature type="compositionally biased region" description="Basic and acidic residues" evidence="1">
    <location>
        <begin position="12"/>
        <end position="23"/>
    </location>
</feature>
<sequence length="48" mass="4728">MEAPQILGIADPARDLSGTRDLRPAGGRVETAATPTCGVEAAPIAPGG</sequence>
<evidence type="ECO:0000313" key="2">
    <source>
        <dbReference type="EMBL" id="MET3865544.1"/>
    </source>
</evidence>
<accession>A0ABV2NGC1</accession>